<gene>
    <name evidence="1" type="ORF">CVIRNUC_006121</name>
</gene>
<dbReference type="AlphaFoldDB" id="A0AAV1I6E1"/>
<dbReference type="EMBL" id="CAUYUE010000007">
    <property type="protein sequence ID" value="CAK0782926.1"/>
    <property type="molecule type" value="Genomic_DNA"/>
</dbReference>
<proteinExistence type="predicted"/>
<accession>A0AAV1I6E1</accession>
<reference evidence="1 2" key="1">
    <citation type="submission" date="2023-10" db="EMBL/GenBank/DDBJ databases">
        <authorList>
            <person name="Maclean D."/>
            <person name="Macfadyen A."/>
        </authorList>
    </citation>
    <scope>NUCLEOTIDE SEQUENCE [LARGE SCALE GENOMIC DNA]</scope>
</reference>
<dbReference type="Proteomes" id="UP001314263">
    <property type="component" value="Unassembled WGS sequence"/>
</dbReference>
<keyword evidence="2" id="KW-1185">Reference proteome</keyword>
<sequence>MQRFSSAARARGRLKDMRRYLAHGAGSKAASSYLGDLTAVLLSQQAVADMQHRPASLRCNTCLEADGKSDFLTMSVIG</sequence>
<name>A0AAV1I6E1_9CHLO</name>
<evidence type="ECO:0000313" key="1">
    <source>
        <dbReference type="EMBL" id="CAK0782926.1"/>
    </source>
</evidence>
<organism evidence="1 2">
    <name type="scientific">Coccomyxa viridis</name>
    <dbReference type="NCBI Taxonomy" id="1274662"/>
    <lineage>
        <taxon>Eukaryota</taxon>
        <taxon>Viridiplantae</taxon>
        <taxon>Chlorophyta</taxon>
        <taxon>core chlorophytes</taxon>
        <taxon>Trebouxiophyceae</taxon>
        <taxon>Trebouxiophyceae incertae sedis</taxon>
        <taxon>Coccomyxaceae</taxon>
        <taxon>Coccomyxa</taxon>
    </lineage>
</organism>
<evidence type="ECO:0000313" key="2">
    <source>
        <dbReference type="Proteomes" id="UP001314263"/>
    </source>
</evidence>
<comment type="caution">
    <text evidence="1">The sequence shown here is derived from an EMBL/GenBank/DDBJ whole genome shotgun (WGS) entry which is preliminary data.</text>
</comment>
<protein>
    <submittedName>
        <fullName evidence="1">Uncharacterized protein</fullName>
    </submittedName>
</protein>